<reference evidence="1" key="1">
    <citation type="journal article" date="2015" name="Nature">
        <title>Complex archaea that bridge the gap between prokaryotes and eukaryotes.</title>
        <authorList>
            <person name="Spang A."/>
            <person name="Saw J.H."/>
            <person name="Jorgensen S.L."/>
            <person name="Zaremba-Niedzwiedzka K."/>
            <person name="Martijn J."/>
            <person name="Lind A.E."/>
            <person name="van Eijk R."/>
            <person name="Schleper C."/>
            <person name="Guy L."/>
            <person name="Ettema T.J."/>
        </authorList>
    </citation>
    <scope>NUCLEOTIDE SEQUENCE</scope>
</reference>
<organism evidence="1">
    <name type="scientific">marine sediment metagenome</name>
    <dbReference type="NCBI Taxonomy" id="412755"/>
    <lineage>
        <taxon>unclassified sequences</taxon>
        <taxon>metagenomes</taxon>
        <taxon>ecological metagenomes</taxon>
    </lineage>
</organism>
<evidence type="ECO:0000313" key="1">
    <source>
        <dbReference type="EMBL" id="KKM64979.1"/>
    </source>
</evidence>
<dbReference type="EMBL" id="LAZR01010802">
    <property type="protein sequence ID" value="KKM64979.1"/>
    <property type="molecule type" value="Genomic_DNA"/>
</dbReference>
<gene>
    <name evidence="1" type="ORF">LCGC14_1495890</name>
</gene>
<dbReference type="AlphaFoldDB" id="A0A0F9J5F8"/>
<proteinExistence type="predicted"/>
<name>A0A0F9J5F8_9ZZZZ</name>
<comment type="caution">
    <text evidence="1">The sequence shown here is derived from an EMBL/GenBank/DDBJ whole genome shotgun (WGS) entry which is preliminary data.</text>
</comment>
<protein>
    <submittedName>
        <fullName evidence="1">Uncharacterized protein</fullName>
    </submittedName>
</protein>
<sequence length="64" mass="6827">MGTSILSWDGRSFQIGDRVKYTLGYFGTVTELVSASTVEVRWDGAIGTTLTRVSELLNLGGGGE</sequence>
<accession>A0A0F9J5F8</accession>